<dbReference type="EMBL" id="VBQZ03000070">
    <property type="protein sequence ID" value="MXQ91355.1"/>
    <property type="molecule type" value="Genomic_DNA"/>
</dbReference>
<dbReference type="CDD" id="cd00707">
    <property type="entry name" value="Pancreat_lipase_like"/>
    <property type="match status" value="2"/>
</dbReference>
<dbReference type="InterPro" id="IPR013818">
    <property type="entry name" value="Lipase"/>
</dbReference>
<evidence type="ECO:0000259" key="18">
    <source>
        <dbReference type="SMART" id="SM00308"/>
    </source>
</evidence>
<keyword evidence="3 17" id="KW-0964">Secreted</keyword>
<dbReference type="Pfam" id="PF01477">
    <property type="entry name" value="PLAT"/>
    <property type="match status" value="1"/>
</dbReference>
<dbReference type="PANTHER" id="PTHR11610:SF147">
    <property type="entry name" value="PANCREATIC TRIACYLGLYCEROL LIPASE"/>
    <property type="match status" value="1"/>
</dbReference>
<evidence type="ECO:0000256" key="11">
    <source>
        <dbReference type="ARBA" id="ARBA00038559"/>
    </source>
</evidence>
<dbReference type="InterPro" id="IPR036392">
    <property type="entry name" value="PLAT/LH2_dom_sf"/>
</dbReference>
<evidence type="ECO:0000256" key="7">
    <source>
        <dbReference type="ARBA" id="ARBA00022963"/>
    </source>
</evidence>
<keyword evidence="5" id="KW-0378">Hydrolase</keyword>
<keyword evidence="9 17" id="KW-1015">Disulfide bond</keyword>
<comment type="similarity">
    <text evidence="2 16">Belongs to the AB hydrolase superfamily. Lipase family.</text>
</comment>
<keyword evidence="7 17" id="KW-0442">Lipid degradation</keyword>
<evidence type="ECO:0000256" key="10">
    <source>
        <dbReference type="ARBA" id="ARBA00023369"/>
    </source>
</evidence>
<dbReference type="PRINTS" id="PR00823">
    <property type="entry name" value="PANCLIPASE"/>
</dbReference>
<evidence type="ECO:0000256" key="14">
    <source>
        <dbReference type="ARBA" id="ARBA00048674"/>
    </source>
</evidence>
<dbReference type="FunFam" id="2.60.60.20:FF:000003">
    <property type="entry name" value="Triacylglycerol lipase"/>
    <property type="match status" value="1"/>
</dbReference>
<dbReference type="PRINTS" id="PR00821">
    <property type="entry name" value="TAGLIPASE"/>
</dbReference>
<keyword evidence="4" id="KW-0479">Metal-binding</keyword>
<dbReference type="Gene3D" id="3.40.50.1820">
    <property type="entry name" value="alpha/beta hydrolase"/>
    <property type="match status" value="3"/>
</dbReference>
<evidence type="ECO:0000256" key="1">
    <source>
        <dbReference type="ARBA" id="ARBA00004613"/>
    </source>
</evidence>
<dbReference type="InterPro" id="IPR029058">
    <property type="entry name" value="AB_hydrolase_fold"/>
</dbReference>
<dbReference type="Proteomes" id="UP000322234">
    <property type="component" value="Unassembled WGS sequence"/>
</dbReference>
<dbReference type="PANTHER" id="PTHR11610">
    <property type="entry name" value="LIPASE"/>
    <property type="match status" value="1"/>
</dbReference>
<organism evidence="19 20">
    <name type="scientific">Bos mutus</name>
    <name type="common">wild yak</name>
    <dbReference type="NCBI Taxonomy" id="72004"/>
    <lineage>
        <taxon>Eukaryota</taxon>
        <taxon>Metazoa</taxon>
        <taxon>Chordata</taxon>
        <taxon>Craniata</taxon>
        <taxon>Vertebrata</taxon>
        <taxon>Euteleostomi</taxon>
        <taxon>Mammalia</taxon>
        <taxon>Eutheria</taxon>
        <taxon>Laurasiatheria</taxon>
        <taxon>Artiodactyla</taxon>
        <taxon>Ruminantia</taxon>
        <taxon>Pecora</taxon>
        <taxon>Bovidae</taxon>
        <taxon>Bovinae</taxon>
        <taxon>Bos</taxon>
    </lineage>
</organism>
<proteinExistence type="inferred from homology"/>
<evidence type="ECO:0000256" key="9">
    <source>
        <dbReference type="ARBA" id="ARBA00023157"/>
    </source>
</evidence>
<dbReference type="InterPro" id="IPR000734">
    <property type="entry name" value="TAG_lipase"/>
</dbReference>
<evidence type="ECO:0000313" key="19">
    <source>
        <dbReference type="EMBL" id="MXQ91355.1"/>
    </source>
</evidence>
<accession>A0A6B0RNC4</accession>
<dbReference type="GO" id="GO:0004465">
    <property type="term" value="F:lipoprotein lipase activity"/>
    <property type="evidence" value="ECO:0007669"/>
    <property type="project" value="TreeGrafter"/>
</dbReference>
<gene>
    <name evidence="19" type="ORF">E5288_WYG015549</name>
</gene>
<evidence type="ECO:0000256" key="17">
    <source>
        <dbReference type="RuleBase" id="RU362046"/>
    </source>
</evidence>
<comment type="catalytic activity">
    <reaction evidence="14">
        <text>1,2-di-(9Z-octadecenoyl)-glycerol + H2O = (9Z-octadecenoyl)-glycerol + (9Z)-octadecenoate + H(+)</text>
        <dbReference type="Rhea" id="RHEA:38455"/>
        <dbReference type="ChEBI" id="CHEBI:15377"/>
        <dbReference type="ChEBI" id="CHEBI:15378"/>
        <dbReference type="ChEBI" id="CHEBI:30823"/>
        <dbReference type="ChEBI" id="CHEBI:52323"/>
        <dbReference type="ChEBI" id="CHEBI:75937"/>
    </reaction>
    <physiologicalReaction direction="left-to-right" evidence="14">
        <dbReference type="Rhea" id="RHEA:38456"/>
    </physiologicalReaction>
</comment>
<sequence>MKSEEELARLKNQHEQNLSKCSGLISIKPLSVKHSRSLGLVPIILTLYLLAAGEEVCYERVGCFKDGLPWTGTFSRQFAGLPWSPEKINTRFLLYTRQNPKVHQEVSAVNYLTIRASHFATHKITRINIPGWKSDGKWQQDMCNVLLKVEDVNCINLDWINGSLQYIHAVNNLRVVGAEVAYFIDVLVKKFGYSASKVHLIGHSLGAHLAGEAGSRTPGLGRITGLDPAGPCFHDTPNEVRLDPSDANFVDVIHTNAVRLFFELGVGTINACGHLDFYPNGGKHMPGCEDLITPLFKFDLNIYREEVFSFFDCNHARSHRFYAESILNPDAFIAYPCRSYKSFKAGNCFHCPKEGCPTMGHFADRFHLKKMKPNRLYYFLNTGTVSPFARWRHKLSVRLDGNNITQGSIFLRVGGTIGKTGEFEFVSGTLKPGMTYTDLIDADINVGNITSIEFIWKEYSFERSQSKLGAEMVIDISGKYGYNHSFIQSTSLSDFAVLRKKSRFMRTVFPPLISDCLGITVSTGKEVCYDRLGCFSDDSPWAGIIERPLKVLPWSPEEVNTRFLLYTNENPNNFQEIVADESTIASSNFKTNRKTRFVIHGFIDKGDENWLQSICKNLFSVESVNCICVDWKGGSHTGYTQATQNIRIVGAEVAYLVDVLKSSFEYSLSDVHIIGHSLGAHAAGEAGRRTNGAIGRITGLDPAEPCFEGTPELVRLDPSDAQFVDVIHTDAAPMIPNLGFGMSQVVGHLDFFPNGGKEMPGCKKNALSQIVDIDGIWEGTRDFVACNHLRSYKYYADSILNPDGFAGFPCASYSAFSENKCFPCPSEGCPQMGHYADRFPGKTKSEGQTFYLNTGDAGNFARWRYKVDVTLSGKRVTGHILVSLFGDKGNSKQYEIFNGTLKPDSTESNEFDSDVEVGVLQKVKFLWYNNVINPTLPKVGASKISVEANDGQVFDFCSQDTGSLGLGKEQVRCQKSFHSNGSTQAPDSGLLYLIGCHISSDHLKVVSAVEALTQGCAWNPQMNLAVRSSVNFDSEIYSTRRWLGHQRLGCVNQPSCSQMLGSVPVIRLEYKKMAQALDPGRRKIWNIQQDNHHFSPGNEVCYDSIGCFSDSKPWAGAAIRPLKILPWSPEKVGTSLLLYTNKNPNNFQILLASDPSTIEASNFQIAKKTRFIIHGFIDKGDESWLVDMCKPHDNPLESLQHQNMFEVEKVNYICVDWKKGSQTTYTQAANNVCAVGAQVAQTLAMLKGSDGRAAEEVTRLVSVQRCN</sequence>
<comment type="catalytic activity">
    <reaction evidence="15">
        <text>all-trans-retinyl hexadecanoate + H2O = all-trans-retinol + hexadecanoate + H(+)</text>
        <dbReference type="Rhea" id="RHEA:13933"/>
        <dbReference type="ChEBI" id="CHEBI:7896"/>
        <dbReference type="ChEBI" id="CHEBI:15377"/>
        <dbReference type="ChEBI" id="CHEBI:15378"/>
        <dbReference type="ChEBI" id="CHEBI:17336"/>
        <dbReference type="ChEBI" id="CHEBI:17616"/>
    </reaction>
    <physiologicalReaction direction="left-to-right" evidence="15">
        <dbReference type="Rhea" id="RHEA:13934"/>
    </physiologicalReaction>
</comment>
<dbReference type="SUPFAM" id="SSF49723">
    <property type="entry name" value="Lipase/lipooxygenase domain (PLAT/LH2 domain)"/>
    <property type="match status" value="2"/>
</dbReference>
<dbReference type="GO" id="GO:0005615">
    <property type="term" value="C:extracellular space"/>
    <property type="evidence" value="ECO:0007669"/>
    <property type="project" value="TreeGrafter"/>
</dbReference>
<feature type="domain" description="PLAT" evidence="18">
    <location>
        <begin position="863"/>
        <end position="975"/>
    </location>
</feature>
<dbReference type="AlphaFoldDB" id="A0A6B0RNC4"/>
<comment type="subcellular location">
    <subcellularLocation>
        <location evidence="1 17">Secreted</location>
    </subcellularLocation>
</comment>
<dbReference type="GO" id="GO:0016042">
    <property type="term" value="P:lipid catabolic process"/>
    <property type="evidence" value="ECO:0007669"/>
    <property type="project" value="UniProtKB-KW"/>
</dbReference>
<evidence type="ECO:0000256" key="5">
    <source>
        <dbReference type="ARBA" id="ARBA00022801"/>
    </source>
</evidence>
<name>A0A6B0RNC4_9CETA</name>
<comment type="catalytic activity">
    <reaction evidence="13">
        <text>1,2,3-tri-(9Z-octadecenoyl)-glycerol + H2O = di-(9Z)-octadecenoylglycerol + (9Z)-octadecenoate + H(+)</text>
        <dbReference type="Rhea" id="RHEA:38575"/>
        <dbReference type="ChEBI" id="CHEBI:15377"/>
        <dbReference type="ChEBI" id="CHEBI:15378"/>
        <dbReference type="ChEBI" id="CHEBI:30823"/>
        <dbReference type="ChEBI" id="CHEBI:53753"/>
        <dbReference type="ChEBI" id="CHEBI:75945"/>
    </reaction>
    <physiologicalReaction direction="left-to-right" evidence="13">
        <dbReference type="Rhea" id="RHEA:38576"/>
    </physiologicalReaction>
</comment>
<dbReference type="InterPro" id="IPR033906">
    <property type="entry name" value="Lipase_N"/>
</dbReference>
<dbReference type="SUPFAM" id="SSF53474">
    <property type="entry name" value="alpha/beta-Hydrolases"/>
    <property type="match status" value="3"/>
</dbReference>
<evidence type="ECO:0000313" key="20">
    <source>
        <dbReference type="Proteomes" id="UP000322234"/>
    </source>
</evidence>
<dbReference type="InterPro" id="IPR002331">
    <property type="entry name" value="Lipase_panc"/>
</dbReference>
<reference evidence="19" key="1">
    <citation type="submission" date="2019-10" db="EMBL/GenBank/DDBJ databases">
        <title>The sequence and de novo assembly of the wild yak genome.</title>
        <authorList>
            <person name="Liu Y."/>
        </authorList>
    </citation>
    <scope>NUCLEOTIDE SEQUENCE [LARGE SCALE GENOMIC DNA]</scope>
    <source>
        <strain evidence="19">WY2019</strain>
    </source>
</reference>
<comment type="subunit">
    <text evidence="11">Forms a 1:1 stoichiometric complex with (pro)colipase/CLPS.</text>
</comment>
<protein>
    <recommendedName>
        <fullName evidence="17">Triacylglycerol lipase</fullName>
        <ecNumber evidence="17">3.1.1.3</ecNumber>
    </recommendedName>
    <alternativeName>
        <fullName evidence="17">Pancreatic lipase</fullName>
    </alternativeName>
</protein>
<evidence type="ECO:0000256" key="2">
    <source>
        <dbReference type="ARBA" id="ARBA00010701"/>
    </source>
</evidence>
<evidence type="ECO:0000256" key="8">
    <source>
        <dbReference type="ARBA" id="ARBA00023098"/>
    </source>
</evidence>
<dbReference type="EC" id="3.1.1.3" evidence="17"/>
<comment type="catalytic activity">
    <reaction evidence="12">
        <text>1,2,3-tributanoylglycerol + H2O = dibutanoylglycerol + butanoate + H(+)</text>
        <dbReference type="Rhea" id="RHEA:40475"/>
        <dbReference type="ChEBI" id="CHEBI:15377"/>
        <dbReference type="ChEBI" id="CHEBI:15378"/>
        <dbReference type="ChEBI" id="CHEBI:17968"/>
        <dbReference type="ChEBI" id="CHEBI:35020"/>
        <dbReference type="ChEBI" id="CHEBI:76478"/>
    </reaction>
    <physiologicalReaction direction="left-to-right" evidence="12">
        <dbReference type="Rhea" id="RHEA:40476"/>
    </physiologicalReaction>
</comment>
<evidence type="ECO:0000256" key="6">
    <source>
        <dbReference type="ARBA" id="ARBA00022837"/>
    </source>
</evidence>
<evidence type="ECO:0000256" key="16">
    <source>
        <dbReference type="RuleBase" id="RU004262"/>
    </source>
</evidence>
<keyword evidence="8 17" id="KW-0443">Lipid metabolism</keyword>
<dbReference type="Pfam" id="PF00151">
    <property type="entry name" value="Lipase"/>
    <property type="match status" value="3"/>
</dbReference>
<dbReference type="Gene3D" id="2.60.60.20">
    <property type="entry name" value="PLAT/LH2 domain"/>
    <property type="match status" value="2"/>
</dbReference>
<dbReference type="GO" id="GO:0046872">
    <property type="term" value="F:metal ion binding"/>
    <property type="evidence" value="ECO:0007669"/>
    <property type="project" value="UniProtKB-KW"/>
</dbReference>
<keyword evidence="6" id="KW-0106">Calcium</keyword>
<dbReference type="InterPro" id="IPR001024">
    <property type="entry name" value="PLAT/LH2_dom"/>
</dbReference>
<dbReference type="FunFam" id="3.40.50.1820:FF:000033">
    <property type="entry name" value="Pancreatic triacylglycerol lipase"/>
    <property type="match status" value="2"/>
</dbReference>
<evidence type="ECO:0000256" key="15">
    <source>
        <dbReference type="ARBA" id="ARBA00049053"/>
    </source>
</evidence>
<comment type="catalytic activity">
    <reaction evidence="10">
        <text>a triacylglycerol + H2O = a diacylglycerol + a fatty acid + H(+)</text>
        <dbReference type="Rhea" id="RHEA:12044"/>
        <dbReference type="ChEBI" id="CHEBI:15377"/>
        <dbReference type="ChEBI" id="CHEBI:15378"/>
        <dbReference type="ChEBI" id="CHEBI:17855"/>
        <dbReference type="ChEBI" id="CHEBI:18035"/>
        <dbReference type="ChEBI" id="CHEBI:28868"/>
        <dbReference type="EC" id="3.1.1.3"/>
    </reaction>
    <physiologicalReaction direction="left-to-right" evidence="10">
        <dbReference type="Rhea" id="RHEA:12045"/>
    </physiologicalReaction>
</comment>
<keyword evidence="20" id="KW-1185">Reference proteome</keyword>
<comment type="caution">
    <text evidence="19">The sequence shown here is derived from an EMBL/GenBank/DDBJ whole genome shotgun (WGS) entry which is preliminary data.</text>
</comment>
<dbReference type="SMART" id="SM00308">
    <property type="entry name" value="LH2"/>
    <property type="match status" value="1"/>
</dbReference>
<evidence type="ECO:0000256" key="13">
    <source>
        <dbReference type="ARBA" id="ARBA00048386"/>
    </source>
</evidence>
<evidence type="ECO:0000256" key="3">
    <source>
        <dbReference type="ARBA" id="ARBA00022525"/>
    </source>
</evidence>
<evidence type="ECO:0000256" key="12">
    <source>
        <dbReference type="ARBA" id="ARBA00048377"/>
    </source>
</evidence>
<evidence type="ECO:0000256" key="4">
    <source>
        <dbReference type="ARBA" id="ARBA00022723"/>
    </source>
</evidence>